<dbReference type="Proteomes" id="UP000622475">
    <property type="component" value="Unassembled WGS sequence"/>
</dbReference>
<name>A0A929L7G2_9SPHI</name>
<gene>
    <name evidence="1" type="ORF">IRJ16_22030</name>
</gene>
<proteinExistence type="predicted"/>
<evidence type="ECO:0000313" key="2">
    <source>
        <dbReference type="Proteomes" id="UP000622475"/>
    </source>
</evidence>
<accession>A0A929L7G2</accession>
<sequence length="74" mass="8411">MSYEIQPNIFCENCIKCNERPVVDQGKKGWEIKCPNKTCKNVVAGPLLDFEGWNRLNKKNITIAAETQALKRTA</sequence>
<evidence type="ECO:0000313" key="1">
    <source>
        <dbReference type="EMBL" id="MBE9664576.1"/>
    </source>
</evidence>
<dbReference type="RefSeq" id="WP_194114011.1">
    <property type="nucleotide sequence ID" value="NZ_JADFFL010000013.1"/>
</dbReference>
<reference evidence="1" key="1">
    <citation type="submission" date="2020-10" db="EMBL/GenBank/DDBJ databases">
        <title>Mucilaginibacter mali sp. nov., isolated from rhizosphere soil of apple orchard.</title>
        <authorList>
            <person name="Lee J.-S."/>
            <person name="Kim H.S."/>
            <person name="Kim J.-S."/>
        </authorList>
    </citation>
    <scope>NUCLEOTIDE SEQUENCE</scope>
    <source>
        <strain evidence="1">KCTC 22746</strain>
    </source>
</reference>
<dbReference type="AlphaFoldDB" id="A0A929L7G2"/>
<comment type="caution">
    <text evidence="1">The sequence shown here is derived from an EMBL/GenBank/DDBJ whole genome shotgun (WGS) entry which is preliminary data.</text>
</comment>
<organism evidence="1 2">
    <name type="scientific">Mucilaginibacter myungsuensis</name>
    <dbReference type="NCBI Taxonomy" id="649104"/>
    <lineage>
        <taxon>Bacteria</taxon>
        <taxon>Pseudomonadati</taxon>
        <taxon>Bacteroidota</taxon>
        <taxon>Sphingobacteriia</taxon>
        <taxon>Sphingobacteriales</taxon>
        <taxon>Sphingobacteriaceae</taxon>
        <taxon>Mucilaginibacter</taxon>
    </lineage>
</organism>
<keyword evidence="2" id="KW-1185">Reference proteome</keyword>
<protein>
    <submittedName>
        <fullName evidence="1">Uncharacterized protein</fullName>
    </submittedName>
</protein>
<dbReference type="EMBL" id="JADFFL010000013">
    <property type="protein sequence ID" value="MBE9664576.1"/>
    <property type="molecule type" value="Genomic_DNA"/>
</dbReference>